<reference evidence="2 3" key="1">
    <citation type="journal article" date="2019" name="Nat. Ecol. Evol.">
        <title>Megaphylogeny resolves global patterns of mushroom evolution.</title>
        <authorList>
            <person name="Varga T."/>
            <person name="Krizsan K."/>
            <person name="Foldi C."/>
            <person name="Dima B."/>
            <person name="Sanchez-Garcia M."/>
            <person name="Sanchez-Ramirez S."/>
            <person name="Szollosi G.J."/>
            <person name="Szarkandi J.G."/>
            <person name="Papp V."/>
            <person name="Albert L."/>
            <person name="Andreopoulos W."/>
            <person name="Angelini C."/>
            <person name="Antonin V."/>
            <person name="Barry K.W."/>
            <person name="Bougher N.L."/>
            <person name="Buchanan P."/>
            <person name="Buyck B."/>
            <person name="Bense V."/>
            <person name="Catcheside P."/>
            <person name="Chovatia M."/>
            <person name="Cooper J."/>
            <person name="Damon W."/>
            <person name="Desjardin D."/>
            <person name="Finy P."/>
            <person name="Geml J."/>
            <person name="Haridas S."/>
            <person name="Hughes K."/>
            <person name="Justo A."/>
            <person name="Karasinski D."/>
            <person name="Kautmanova I."/>
            <person name="Kiss B."/>
            <person name="Kocsube S."/>
            <person name="Kotiranta H."/>
            <person name="LaButti K.M."/>
            <person name="Lechner B.E."/>
            <person name="Liimatainen K."/>
            <person name="Lipzen A."/>
            <person name="Lukacs Z."/>
            <person name="Mihaltcheva S."/>
            <person name="Morgado L.N."/>
            <person name="Niskanen T."/>
            <person name="Noordeloos M.E."/>
            <person name="Ohm R.A."/>
            <person name="Ortiz-Santana B."/>
            <person name="Ovrebo C."/>
            <person name="Racz N."/>
            <person name="Riley R."/>
            <person name="Savchenko A."/>
            <person name="Shiryaev A."/>
            <person name="Soop K."/>
            <person name="Spirin V."/>
            <person name="Szebenyi C."/>
            <person name="Tomsovsky M."/>
            <person name="Tulloss R.E."/>
            <person name="Uehling J."/>
            <person name="Grigoriev I.V."/>
            <person name="Vagvolgyi C."/>
            <person name="Papp T."/>
            <person name="Martin F.M."/>
            <person name="Miettinen O."/>
            <person name="Hibbett D.S."/>
            <person name="Nagy L.G."/>
        </authorList>
    </citation>
    <scope>NUCLEOTIDE SEQUENCE [LARGE SCALE GENOMIC DNA]</scope>
    <source>
        <strain evidence="2 3">CBS 962.96</strain>
    </source>
</reference>
<dbReference type="OrthoDB" id="3048541at2759"/>
<dbReference type="Proteomes" id="UP000297245">
    <property type="component" value="Unassembled WGS sequence"/>
</dbReference>
<proteinExistence type="predicted"/>
<feature type="region of interest" description="Disordered" evidence="1">
    <location>
        <begin position="1197"/>
        <end position="1232"/>
    </location>
</feature>
<protein>
    <submittedName>
        <fullName evidence="2">Uncharacterized protein</fullName>
    </submittedName>
</protein>
<dbReference type="AlphaFoldDB" id="A0A4S8KQ65"/>
<gene>
    <name evidence="2" type="ORF">K435DRAFT_770008</name>
</gene>
<dbReference type="EMBL" id="ML180351">
    <property type="protein sequence ID" value="THU77743.1"/>
    <property type="molecule type" value="Genomic_DNA"/>
</dbReference>
<sequence length="1232" mass="138680">MPVPTIGDDNTRCEGYTLTFPPGLSPYTHYPFALHYHLNLPWTPSIDSENRMILFARECGGMGSWVSKQCSACACLKTNDNLTRIMDRVVDGLNEKTSMAYCSHYELVQRMERKDRQINTLKLRGLNDARLLHGRVAALDDYKRFVKALKDGRVENVDRLIRVAFKRKLGIRGLIELHERAVVGAYHPKSYEERDYLKAIVNLRMGSIRMAHFAHRAEGLPSVSAIRAHSTLTPLIPSPSHILHSEVEQNFDIVVKRSELEGVRAIGEERICHAVLMFDEIAVERRIRYDNQSNHFLGVCREHGKRTALEFNTMDDLEELYHSIDSGEVHQAHEATIAAIGILAGNKRLYNARPVLKSGTCKRENAETHAKVLETTLEAVSSKKSSTGIRIICVASDGEPNRGKALNLLFLRDTLSTRSPIHSLIYPLKHMNLLVGPDDITMEKDSPHNFKRARGYLIRPRGFEIQGIHITPSILKAHLRAEGHTATHINSLFKPDDLQDVPLAYQLHRDLWALPTETIGQNPRFQDERAAIKMISTMFYEFLLLPYICTELSLSEQLKRLSAAAFMLLVLYRASGKKFIPTLLYQDLMITIKNVFFSVAKAKVDNPDGRFWLCLLGTNRLEILFGILRSVVGNDCNVDIFQLVHRITGSVELANILAKHPEWDRTSRRLRVPPVDLQGKTILGASVDHISPAVWNGDVRVKLVSLVTCWKAGRTLVIERFPELIPLFTELDQDVRNIDVLRPHGDLIVGCELDADDTEDDPEMSVPQGNVDADLNIDVFGEESGIRQVEDAVANELESEEVPMRAFDTKLDLGDGKMVNKSRLLGQYTRLRIQAPTSTDRKRRVMQMSRFSNQTVTDPSPSIIDNPSAFDTACLMISEPIASLLSCEDQFFLCIGEVVDIRIGSNVLEDIPLDELLEEGVIIKFQLLQIIPCDNQTDPTGHNDWRSSPSTHIHPVCFAVPGHLVVPLNPTLSTPSDPTKKTFYLFRSDLLRALAEELLNKISSLGQSRSLKIPTIEHSQFFPYWTTSGEAAFLCEHDGVGRGDIDGYFVCPSCTNPTVYLDANKPQIILKHSGAHILNSPSNLRESEPCGFCLSPSPQCQFYLTKKGGIDRKRTKGCPIFAALKSFSYATASTSTQSNPCTNVPITCPLCHKRDPNAPAVWRYDLDAHYRHQHPTASRDDIWRISSSEKLAMAEIYRNRKKVPKPRGRKKKQQERGPIPISQAHATRMSHR</sequence>
<keyword evidence="3" id="KW-1185">Reference proteome</keyword>
<feature type="compositionally biased region" description="Basic residues" evidence="1">
    <location>
        <begin position="1199"/>
        <end position="1213"/>
    </location>
</feature>
<organism evidence="2 3">
    <name type="scientific">Dendrothele bispora (strain CBS 962.96)</name>
    <dbReference type="NCBI Taxonomy" id="1314807"/>
    <lineage>
        <taxon>Eukaryota</taxon>
        <taxon>Fungi</taxon>
        <taxon>Dikarya</taxon>
        <taxon>Basidiomycota</taxon>
        <taxon>Agaricomycotina</taxon>
        <taxon>Agaricomycetes</taxon>
        <taxon>Agaricomycetidae</taxon>
        <taxon>Agaricales</taxon>
        <taxon>Agaricales incertae sedis</taxon>
        <taxon>Dendrothele</taxon>
    </lineage>
</organism>
<evidence type="ECO:0000313" key="3">
    <source>
        <dbReference type="Proteomes" id="UP000297245"/>
    </source>
</evidence>
<accession>A0A4S8KQ65</accession>
<name>A0A4S8KQ65_DENBC</name>
<evidence type="ECO:0000313" key="2">
    <source>
        <dbReference type="EMBL" id="THU77743.1"/>
    </source>
</evidence>
<evidence type="ECO:0000256" key="1">
    <source>
        <dbReference type="SAM" id="MobiDB-lite"/>
    </source>
</evidence>